<evidence type="ECO:0000256" key="2">
    <source>
        <dbReference type="SAM" id="MobiDB-lite"/>
    </source>
</evidence>
<name>A0A4U0W7X4_9PEZI</name>
<feature type="compositionally biased region" description="Polar residues" evidence="2">
    <location>
        <begin position="196"/>
        <end position="214"/>
    </location>
</feature>
<keyword evidence="1" id="KW-0175">Coiled coil</keyword>
<evidence type="ECO:0000313" key="3">
    <source>
        <dbReference type="EMBL" id="TKA58624.1"/>
    </source>
</evidence>
<accession>A0A4U0W7X4</accession>
<evidence type="ECO:0000256" key="1">
    <source>
        <dbReference type="SAM" id="Coils"/>
    </source>
</evidence>
<feature type="compositionally biased region" description="Acidic residues" evidence="2">
    <location>
        <begin position="233"/>
        <end position="243"/>
    </location>
</feature>
<feature type="region of interest" description="Disordered" evidence="2">
    <location>
        <begin position="185"/>
        <end position="250"/>
    </location>
</feature>
<sequence>MLKAAIKAHLPKQDASSPAMAQDFPRSIYVLQERPDNTANEECTSGPSRIVLASTGGHRCIALVPDLPLLDKLRDAIAENDRVNEAEEQAGLEMNQSDNRADMLERDIHEVEEEIAELDAKGSSEAIELRQRLDERRDGLERKRQEAQEQVIACQRKLESSYRDQRYNLHLLLGSFEEVLAKGGLMRPEPTDGESEQSVGASSTTDTGNDTAVNRTLRRKSGCNELRGPDKASDDEELGEDENGSAKAGRLISAFRSQQMRLRLMEEEFDEREERFKWEVAERARKAEAGEEVESSLIFDHGQLEMTRRLARQVADAEEALEAAKAAAVAAGVQVPGSDVESGFVDDVEDGHRISSEEEYAGGVDRSGIEAWLELVPKCDTNEILEAEVDHWDARSVDVCDSSSMVAEGGERRRIDKWRAMCAKKADEG</sequence>
<keyword evidence="4" id="KW-1185">Reference proteome</keyword>
<comment type="caution">
    <text evidence="3">The sequence shown here is derived from an EMBL/GenBank/DDBJ whole genome shotgun (WGS) entry which is preliminary data.</text>
</comment>
<dbReference type="AlphaFoldDB" id="A0A4U0W7X4"/>
<dbReference type="EMBL" id="NAJQ01001467">
    <property type="protein sequence ID" value="TKA58624.1"/>
    <property type="molecule type" value="Genomic_DNA"/>
</dbReference>
<organism evidence="3 4">
    <name type="scientific">Friedmanniomyces simplex</name>
    <dbReference type="NCBI Taxonomy" id="329884"/>
    <lineage>
        <taxon>Eukaryota</taxon>
        <taxon>Fungi</taxon>
        <taxon>Dikarya</taxon>
        <taxon>Ascomycota</taxon>
        <taxon>Pezizomycotina</taxon>
        <taxon>Dothideomycetes</taxon>
        <taxon>Dothideomycetidae</taxon>
        <taxon>Mycosphaerellales</taxon>
        <taxon>Teratosphaeriaceae</taxon>
        <taxon>Friedmanniomyces</taxon>
    </lineage>
</organism>
<gene>
    <name evidence="3" type="ORF">B0A55_12147</name>
</gene>
<proteinExistence type="predicted"/>
<evidence type="ECO:0000313" key="4">
    <source>
        <dbReference type="Proteomes" id="UP000309340"/>
    </source>
</evidence>
<reference evidence="3 4" key="1">
    <citation type="submission" date="2017-03" db="EMBL/GenBank/DDBJ databases">
        <title>Genomes of endolithic fungi from Antarctica.</title>
        <authorList>
            <person name="Coleine C."/>
            <person name="Masonjones S."/>
            <person name="Stajich J.E."/>
        </authorList>
    </citation>
    <scope>NUCLEOTIDE SEQUENCE [LARGE SCALE GENOMIC DNA]</scope>
    <source>
        <strain evidence="3 4">CCFEE 5184</strain>
    </source>
</reference>
<dbReference type="OrthoDB" id="5391053at2759"/>
<feature type="coiled-coil region" evidence="1">
    <location>
        <begin position="70"/>
        <end position="157"/>
    </location>
</feature>
<protein>
    <submittedName>
        <fullName evidence="3">Uncharacterized protein</fullName>
    </submittedName>
</protein>
<dbReference type="Proteomes" id="UP000309340">
    <property type="component" value="Unassembled WGS sequence"/>
</dbReference>